<feature type="compositionally biased region" description="Basic residues" evidence="1">
    <location>
        <begin position="26"/>
        <end position="42"/>
    </location>
</feature>
<evidence type="ECO:0000256" key="1">
    <source>
        <dbReference type="SAM" id="MobiDB-lite"/>
    </source>
</evidence>
<feature type="region of interest" description="Disordered" evidence="1">
    <location>
        <begin position="184"/>
        <end position="221"/>
    </location>
</feature>
<protein>
    <submittedName>
        <fullName evidence="2">Pre mrna splicing factor cwc25 homolog</fullName>
    </submittedName>
</protein>
<dbReference type="EMBL" id="GEIB01001813">
    <property type="protein sequence ID" value="JAR86569.1"/>
    <property type="molecule type" value="Transcribed_RNA"/>
</dbReference>
<evidence type="ECO:0000313" key="2">
    <source>
        <dbReference type="EMBL" id="JAR86569.1"/>
    </source>
</evidence>
<feature type="non-terminal residue" evidence="2">
    <location>
        <position position="1"/>
    </location>
</feature>
<feature type="compositionally biased region" description="Basic and acidic residues" evidence="1">
    <location>
        <begin position="184"/>
        <end position="196"/>
    </location>
</feature>
<name>A0A147B716_9ACAR</name>
<organism evidence="2">
    <name type="scientific">Alectorobius mimon</name>
    <dbReference type="NCBI Taxonomy" id="360319"/>
    <lineage>
        <taxon>Eukaryota</taxon>
        <taxon>Metazoa</taxon>
        <taxon>Ecdysozoa</taxon>
        <taxon>Arthropoda</taxon>
        <taxon>Chelicerata</taxon>
        <taxon>Arachnida</taxon>
        <taxon>Acari</taxon>
        <taxon>Parasitiformes</taxon>
        <taxon>Ixodida</taxon>
        <taxon>Ixodoidea</taxon>
        <taxon>Argasidae</taxon>
        <taxon>Ornithodorinae</taxon>
        <taxon>Alectorobius</taxon>
    </lineage>
</organism>
<dbReference type="AlphaFoldDB" id="A0A147B716"/>
<feature type="non-terminal residue" evidence="2">
    <location>
        <position position="221"/>
    </location>
</feature>
<feature type="compositionally biased region" description="Basic and acidic residues" evidence="1">
    <location>
        <begin position="133"/>
        <end position="145"/>
    </location>
</feature>
<feature type="compositionally biased region" description="Polar residues" evidence="1">
    <location>
        <begin position="79"/>
        <end position="92"/>
    </location>
</feature>
<feature type="compositionally biased region" description="Basic and acidic residues" evidence="1">
    <location>
        <begin position="59"/>
        <end position="71"/>
    </location>
</feature>
<reference evidence="2" key="1">
    <citation type="submission" date="2016-03" db="EMBL/GenBank/DDBJ databases">
        <title>Gut transcriptome analysis on engorged females of Ornithodoros mimon (Acari: Argasidae) and phylogenetic inferences of soft ticks.</title>
        <authorList>
            <person name="Landulfo G.A."/>
            <person name="Giovanni D."/>
            <person name="Carvalho E."/>
            <person name="Junqueira-de-Azevedo I."/>
            <person name="Patane J."/>
            <person name="Mendoca R."/>
            <person name="Barros-Battesti D."/>
        </authorList>
    </citation>
    <scope>NUCLEOTIDE SEQUENCE</scope>
    <source>
        <strain evidence="2">Females</strain>
        <tissue evidence="2">Gut</tissue>
    </source>
</reference>
<feature type="compositionally biased region" description="Basic and acidic residues" evidence="1">
    <location>
        <begin position="43"/>
        <end position="52"/>
    </location>
</feature>
<accession>A0A147B716</accession>
<proteinExistence type="predicted"/>
<feature type="compositionally biased region" description="Basic and acidic residues" evidence="1">
    <location>
        <begin position="1"/>
        <end position="20"/>
    </location>
</feature>
<feature type="region of interest" description="Disordered" evidence="1">
    <location>
        <begin position="1"/>
        <end position="161"/>
    </location>
</feature>
<sequence>LRHTRDEDPHKRRHNTEKSRSPTSQPRHRPHGYHHKDHRVNRRHDSEPEYSRGKSRGSKSAEPKTTRHDTSSSDDSSPERAQSNHAESSSGDESGEQHDAARRYRAMTDANGAPKFGLIKRSSPQRRVAPKPPTKEPPAKEEPKKIPAVHKRRILTEEEKEEARKQMLENAQWREGQRKTIVDRYRKDEENEEKMHKQGGKGGFIRPMLSKAAETGTVEAR</sequence>